<evidence type="ECO:0000313" key="3">
    <source>
        <dbReference type="Proteomes" id="UP000431826"/>
    </source>
</evidence>
<dbReference type="Proteomes" id="UP000431826">
    <property type="component" value="Unassembled WGS sequence"/>
</dbReference>
<gene>
    <name evidence="2" type="ORF">Stube_25350</name>
</gene>
<feature type="domain" description="DUF397" evidence="1">
    <location>
        <begin position="9"/>
        <end position="61"/>
    </location>
</feature>
<reference evidence="2 3" key="1">
    <citation type="submission" date="2019-12" db="EMBL/GenBank/DDBJ databases">
        <title>Whole genome shotgun sequence of Streptomyces tubercidicus NBRC 13090.</title>
        <authorList>
            <person name="Ichikawa N."/>
            <person name="Kimura A."/>
            <person name="Kitahashi Y."/>
            <person name="Komaki H."/>
            <person name="Tamura T."/>
        </authorList>
    </citation>
    <scope>NUCLEOTIDE SEQUENCE [LARGE SCALE GENOMIC DNA]</scope>
    <source>
        <strain evidence="2 3">NBRC 13090</strain>
    </source>
</reference>
<dbReference type="RefSeq" id="WP_159743824.1">
    <property type="nucleotide sequence ID" value="NZ_BLIR01000001.1"/>
</dbReference>
<dbReference type="InterPro" id="IPR007278">
    <property type="entry name" value="DUF397"/>
</dbReference>
<evidence type="ECO:0000259" key="1">
    <source>
        <dbReference type="Pfam" id="PF04149"/>
    </source>
</evidence>
<dbReference type="AlphaFoldDB" id="A0A640UR82"/>
<sequence length="68" mass="7179">MGYDLSGIAWRKSSHSSANGQCVEIGDGLPGVVPVRDSKHPAGPRLVFGAGAWTSFLAKLKEDHPTAF</sequence>
<name>A0A640UR82_9ACTN</name>
<proteinExistence type="predicted"/>
<comment type="caution">
    <text evidence="2">The sequence shown here is derived from an EMBL/GenBank/DDBJ whole genome shotgun (WGS) entry which is preliminary data.</text>
</comment>
<dbReference type="EMBL" id="BLIR01000001">
    <property type="protein sequence ID" value="GFE37862.1"/>
    <property type="molecule type" value="Genomic_DNA"/>
</dbReference>
<accession>A0A640UR82</accession>
<protein>
    <recommendedName>
        <fullName evidence="1">DUF397 domain-containing protein</fullName>
    </recommendedName>
</protein>
<keyword evidence="3" id="KW-1185">Reference proteome</keyword>
<dbReference type="OrthoDB" id="4570646at2"/>
<dbReference type="Pfam" id="PF04149">
    <property type="entry name" value="DUF397"/>
    <property type="match status" value="1"/>
</dbReference>
<evidence type="ECO:0000313" key="2">
    <source>
        <dbReference type="EMBL" id="GFE37862.1"/>
    </source>
</evidence>
<dbReference type="GeneID" id="96283660"/>
<organism evidence="2 3">
    <name type="scientific">Streptomyces tubercidicus</name>
    <dbReference type="NCBI Taxonomy" id="47759"/>
    <lineage>
        <taxon>Bacteria</taxon>
        <taxon>Bacillati</taxon>
        <taxon>Actinomycetota</taxon>
        <taxon>Actinomycetes</taxon>
        <taxon>Kitasatosporales</taxon>
        <taxon>Streptomycetaceae</taxon>
        <taxon>Streptomyces</taxon>
    </lineage>
</organism>